<dbReference type="InterPro" id="IPR012434">
    <property type="entry name" value="DUF1631"/>
</dbReference>
<evidence type="ECO:0008006" key="3">
    <source>
        <dbReference type="Google" id="ProtNLM"/>
    </source>
</evidence>
<dbReference type="AlphaFoldDB" id="A0A3B0YND9"/>
<feature type="compositionally biased region" description="Basic and acidic residues" evidence="1">
    <location>
        <begin position="59"/>
        <end position="77"/>
    </location>
</feature>
<gene>
    <name evidence="2" type="ORF">MNBD_GAMMA15-1452</name>
</gene>
<evidence type="ECO:0000256" key="1">
    <source>
        <dbReference type="SAM" id="MobiDB-lite"/>
    </source>
</evidence>
<name>A0A3B0YND9_9ZZZZ</name>
<feature type="region of interest" description="Disordered" evidence="1">
    <location>
        <begin position="55"/>
        <end position="82"/>
    </location>
</feature>
<evidence type="ECO:0000313" key="2">
    <source>
        <dbReference type="EMBL" id="VAW77643.1"/>
    </source>
</evidence>
<reference evidence="2" key="1">
    <citation type="submission" date="2018-06" db="EMBL/GenBank/DDBJ databases">
        <authorList>
            <person name="Zhirakovskaya E."/>
        </authorList>
    </citation>
    <scope>NUCLEOTIDE SEQUENCE</scope>
</reference>
<protein>
    <recommendedName>
        <fullName evidence="3">DUF1631 domain-containing protein</fullName>
    </recommendedName>
</protein>
<dbReference type="EMBL" id="UOFN01000080">
    <property type="protein sequence ID" value="VAW77643.1"/>
    <property type="molecule type" value="Genomic_DNA"/>
</dbReference>
<proteinExistence type="predicted"/>
<dbReference type="Pfam" id="PF07793">
    <property type="entry name" value="DUF1631"/>
    <property type="match status" value="1"/>
</dbReference>
<sequence>MGEHTVAVAAKEFLQRIWSDKLTFILLRQPDAENSEDWLEATKLAATIIRYASPVTSSTEREERTRSISEHQKELREASATLQQPDKEKLLLDLFTSQNKLMDERVPAAEVPVEVAEPKPIEDKKSSQDARLTPEQETMITELKSVPFGTWFEFSGTNKSSQRAKLSWRSTVTEKFMFVDQMGSKAAIISMTDLANSMIAGKVRLLNEQKKPFVDRALSAIHRMLDHKTQQTAHA</sequence>
<organism evidence="2">
    <name type="scientific">hydrothermal vent metagenome</name>
    <dbReference type="NCBI Taxonomy" id="652676"/>
    <lineage>
        <taxon>unclassified sequences</taxon>
        <taxon>metagenomes</taxon>
        <taxon>ecological metagenomes</taxon>
    </lineage>
</organism>
<accession>A0A3B0YND9</accession>